<reference evidence="2 3" key="1">
    <citation type="submission" date="2017-08" db="EMBL/GenBank/DDBJ databases">
        <title>Infants hospitalized years apart are colonized by the same room-sourced microbial strains.</title>
        <authorList>
            <person name="Brooks B."/>
            <person name="Olm M.R."/>
            <person name="Firek B.A."/>
            <person name="Baker R."/>
            <person name="Thomas B.C."/>
            <person name="Morowitz M.J."/>
            <person name="Banfield J.F."/>
        </authorList>
    </citation>
    <scope>NUCLEOTIDE SEQUENCE [LARGE SCALE GENOMIC DNA]</scope>
    <source>
        <strain evidence="2">S2_018_000_R2_101</strain>
    </source>
</reference>
<evidence type="ECO:0000313" key="3">
    <source>
        <dbReference type="Proteomes" id="UP000249066"/>
    </source>
</evidence>
<gene>
    <name evidence="2" type="ORF">DI623_04905</name>
</gene>
<proteinExistence type="predicted"/>
<feature type="compositionally biased region" description="Polar residues" evidence="1">
    <location>
        <begin position="26"/>
        <end position="62"/>
    </location>
</feature>
<comment type="caution">
    <text evidence="2">The sequence shown here is derived from an EMBL/GenBank/DDBJ whole genome shotgun (WGS) entry which is preliminary data.</text>
</comment>
<evidence type="ECO:0000256" key="1">
    <source>
        <dbReference type="SAM" id="MobiDB-lite"/>
    </source>
</evidence>
<protein>
    <submittedName>
        <fullName evidence="2">Uncharacterized protein</fullName>
    </submittedName>
</protein>
<name>A0A2W5AFA1_9SPHN</name>
<dbReference type="Proteomes" id="UP000249066">
    <property type="component" value="Unassembled WGS sequence"/>
</dbReference>
<sequence length="108" mass="11395">MTPTKKAAAMASSVMPLSRSPKKARNWSSGCSGARSMFSTSDTSSTRMSLLASPTTQGTGAVSPQKGWAETLARPQGKAFRPLSGPVPSEGLLENCQKIAYFSNTKRP</sequence>
<accession>A0A2W5AFA1</accession>
<feature type="region of interest" description="Disordered" evidence="1">
    <location>
        <begin position="1"/>
        <end position="65"/>
    </location>
</feature>
<organism evidence="2 3">
    <name type="scientific">Sphingomonas sanxanigenens</name>
    <dbReference type="NCBI Taxonomy" id="397260"/>
    <lineage>
        <taxon>Bacteria</taxon>
        <taxon>Pseudomonadati</taxon>
        <taxon>Pseudomonadota</taxon>
        <taxon>Alphaproteobacteria</taxon>
        <taxon>Sphingomonadales</taxon>
        <taxon>Sphingomonadaceae</taxon>
        <taxon>Sphingomonas</taxon>
    </lineage>
</organism>
<evidence type="ECO:0000313" key="2">
    <source>
        <dbReference type="EMBL" id="PZO90959.1"/>
    </source>
</evidence>
<dbReference type="EMBL" id="QFNN01000017">
    <property type="protein sequence ID" value="PZO90959.1"/>
    <property type="molecule type" value="Genomic_DNA"/>
</dbReference>
<dbReference type="AlphaFoldDB" id="A0A2W5AFA1"/>